<dbReference type="InterPro" id="IPR011008">
    <property type="entry name" value="Dimeric_a/b-barrel"/>
</dbReference>
<evidence type="ECO:0000256" key="6">
    <source>
        <dbReference type="ARBA" id="ARBA00025737"/>
    </source>
</evidence>
<reference evidence="10" key="2">
    <citation type="submission" date="2015-05" db="EMBL/GenBank/DDBJ databases">
        <title>Complete genome sequence of Corynebacterium testudinoris DSM 44614, recovered from necrotic lesions in the mouth of a tortoise.</title>
        <authorList>
            <person name="Ruckert C."/>
            <person name="Albersmeier A."/>
            <person name="Winkler A."/>
            <person name="Tauch A."/>
        </authorList>
    </citation>
    <scope>NUCLEOTIDE SEQUENCE [LARGE SCALE GENOMIC DNA]</scope>
    <source>
        <strain evidence="10">DSM 44614</strain>
    </source>
</reference>
<dbReference type="OrthoDB" id="3251355at2"/>
<evidence type="ECO:0000313" key="9">
    <source>
        <dbReference type="EMBL" id="AKK08138.1"/>
    </source>
</evidence>
<sequence length="308" mass="33981">MTTTSQPIVVPPASAAVLLVLSLKEGSEDTVRSLLADVPGLIRSVAFRAKEDRLTAVVGIGSDAWDKLFDGPRPANLHPFRAVEGAIHQAPSTPGDLIFHIRAQRFDLCFELARQFMARLDGYVTVEDETHTFKYFDERDLLGFVDGTENPEGLAAIDAVTVDSSDPDFAGGSYLIVQKYFHDLSSWNRETVEEQEKVIGRTKLDDIELPDDIKPSNSHVAANTITDDDGNDLQIVRENMIFGEVTAEEFGTYFIGYAKDPAITEKMLDNMFIGSPPGNYDRILDFSTAATGTLFFIPTVDFLEDCDS</sequence>
<reference evidence="9 10" key="1">
    <citation type="journal article" date="2015" name="Genome Announc.">
        <title>Complete Genome Sequence of the Type Strain Corynebacterium testudinoris DSM 44614, Recovered from Necrotic Lesions in the Mouth of a Tortoise.</title>
        <authorList>
            <person name="Ruckert C."/>
            <person name="Kriete M."/>
            <person name="Jaenicke S."/>
            <person name="Winkler A."/>
            <person name="Tauch A."/>
        </authorList>
    </citation>
    <scope>NUCLEOTIDE SEQUENCE [LARGE SCALE GENOMIC DNA]</scope>
    <source>
        <strain evidence="9 10">DSM 44614</strain>
    </source>
</reference>
<keyword evidence="5" id="KW-0408">Iron</keyword>
<dbReference type="PANTHER" id="PTHR30521:SF0">
    <property type="entry name" value="DYP-TYPE PEROXIDASE FAMILY PROTEIN"/>
    <property type="match status" value="1"/>
</dbReference>
<dbReference type="GO" id="GO:0046872">
    <property type="term" value="F:metal ion binding"/>
    <property type="evidence" value="ECO:0007669"/>
    <property type="project" value="UniProtKB-KW"/>
</dbReference>
<keyword evidence="3" id="KW-0479">Metal-binding</keyword>
<accession>A0A0G3H8J4</accession>
<dbReference type="Pfam" id="PF20628">
    <property type="entry name" value="Dyp_perox_C"/>
    <property type="match status" value="1"/>
</dbReference>
<proteinExistence type="inferred from homology"/>
<evidence type="ECO:0000256" key="2">
    <source>
        <dbReference type="ARBA" id="ARBA00022559"/>
    </source>
</evidence>
<organism evidence="9 10">
    <name type="scientific">Corynebacterium testudinoris</name>
    <dbReference type="NCBI Taxonomy" id="136857"/>
    <lineage>
        <taxon>Bacteria</taxon>
        <taxon>Bacillati</taxon>
        <taxon>Actinomycetota</taxon>
        <taxon>Actinomycetes</taxon>
        <taxon>Mycobacteriales</taxon>
        <taxon>Corynebacteriaceae</taxon>
        <taxon>Corynebacterium</taxon>
    </lineage>
</organism>
<dbReference type="SUPFAM" id="SSF54909">
    <property type="entry name" value="Dimeric alpha+beta barrel"/>
    <property type="match status" value="1"/>
</dbReference>
<keyword evidence="2 9" id="KW-0575">Peroxidase</keyword>
<evidence type="ECO:0000259" key="8">
    <source>
        <dbReference type="Pfam" id="PF20628"/>
    </source>
</evidence>
<comment type="similarity">
    <text evidence="6">Belongs to the DyP-type peroxidase family.</text>
</comment>
<dbReference type="RefSeq" id="WP_047252546.1">
    <property type="nucleotide sequence ID" value="NZ_CP011545.1"/>
</dbReference>
<evidence type="ECO:0000259" key="7">
    <source>
        <dbReference type="Pfam" id="PF04261"/>
    </source>
</evidence>
<dbReference type="InterPro" id="IPR048327">
    <property type="entry name" value="Dyp_perox_N"/>
</dbReference>
<keyword evidence="10" id="KW-1185">Reference proteome</keyword>
<gene>
    <name evidence="9" type="ORF">CTEST_03425</name>
</gene>
<dbReference type="Pfam" id="PF04261">
    <property type="entry name" value="Dyp_perox_N"/>
    <property type="match status" value="1"/>
</dbReference>
<dbReference type="InterPro" id="IPR048328">
    <property type="entry name" value="Dyp_perox_C"/>
</dbReference>
<dbReference type="PANTHER" id="PTHR30521">
    <property type="entry name" value="DEFERROCHELATASE/PEROXIDASE"/>
    <property type="match status" value="1"/>
</dbReference>
<dbReference type="Proteomes" id="UP000035540">
    <property type="component" value="Chromosome"/>
</dbReference>
<dbReference type="PROSITE" id="PS51404">
    <property type="entry name" value="DYP_PEROXIDASE"/>
    <property type="match status" value="1"/>
</dbReference>
<evidence type="ECO:0000256" key="5">
    <source>
        <dbReference type="ARBA" id="ARBA00023004"/>
    </source>
</evidence>
<dbReference type="GO" id="GO:0004601">
    <property type="term" value="F:peroxidase activity"/>
    <property type="evidence" value="ECO:0007669"/>
    <property type="project" value="UniProtKB-KW"/>
</dbReference>
<name>A0A0G3H8J4_9CORY</name>
<dbReference type="PATRIC" id="fig|136857.5.peg.677"/>
<evidence type="ECO:0000256" key="3">
    <source>
        <dbReference type="ARBA" id="ARBA00022723"/>
    </source>
</evidence>
<dbReference type="STRING" id="136857.CTEST_03425"/>
<comment type="cofactor">
    <cofactor evidence="1">
        <name>heme b</name>
        <dbReference type="ChEBI" id="CHEBI:60344"/>
    </cofactor>
</comment>
<dbReference type="GO" id="GO:0005829">
    <property type="term" value="C:cytosol"/>
    <property type="evidence" value="ECO:0007669"/>
    <property type="project" value="TreeGrafter"/>
</dbReference>
<dbReference type="EMBL" id="CP011545">
    <property type="protein sequence ID" value="AKK08138.1"/>
    <property type="molecule type" value="Genomic_DNA"/>
</dbReference>
<protein>
    <submittedName>
        <fullName evidence="9">Dyp-type peroxidase family</fullName>
    </submittedName>
</protein>
<feature type="domain" description="Dyp-type peroxidase C-terminal" evidence="8">
    <location>
        <begin position="137"/>
        <end position="301"/>
    </location>
</feature>
<dbReference type="InterPro" id="IPR006314">
    <property type="entry name" value="Dyp_peroxidase"/>
</dbReference>
<evidence type="ECO:0000313" key="10">
    <source>
        <dbReference type="Proteomes" id="UP000035540"/>
    </source>
</evidence>
<dbReference type="KEGG" id="cted:CTEST_03425"/>
<dbReference type="AlphaFoldDB" id="A0A0G3H8J4"/>
<evidence type="ECO:0000256" key="4">
    <source>
        <dbReference type="ARBA" id="ARBA00023002"/>
    </source>
</evidence>
<evidence type="ECO:0000256" key="1">
    <source>
        <dbReference type="ARBA" id="ARBA00001970"/>
    </source>
</evidence>
<dbReference type="GO" id="GO:0020037">
    <property type="term" value="F:heme binding"/>
    <property type="evidence" value="ECO:0007669"/>
    <property type="project" value="InterPro"/>
</dbReference>
<keyword evidence="4" id="KW-0560">Oxidoreductase</keyword>
<dbReference type="NCBIfam" id="TIGR01413">
    <property type="entry name" value="Dyp_perox_fam"/>
    <property type="match status" value="1"/>
</dbReference>
<feature type="domain" description="Dyp-type peroxidase N-terminal" evidence="7">
    <location>
        <begin position="6"/>
        <end position="134"/>
    </location>
</feature>